<evidence type="ECO:0000313" key="2">
    <source>
        <dbReference type="Proteomes" id="UP001231649"/>
    </source>
</evidence>
<proteinExistence type="predicted"/>
<dbReference type="Proteomes" id="UP001231649">
    <property type="component" value="Chromosome 15"/>
</dbReference>
<name>A0ACC2QTH1_9NEOP</name>
<comment type="caution">
    <text evidence="1">The sequence shown here is derived from an EMBL/GenBank/DDBJ whole genome shotgun (WGS) entry which is preliminary data.</text>
</comment>
<reference evidence="1" key="1">
    <citation type="submission" date="2023-03" db="EMBL/GenBank/DDBJ databases">
        <title>Chromosome-level genomes of two armyworms, Mythimna separata and Mythimna loreyi, provide insights into the biosynthesis and reception of sex pheromones.</title>
        <authorList>
            <person name="Zhao H."/>
        </authorList>
    </citation>
    <scope>NUCLEOTIDE SEQUENCE</scope>
    <source>
        <strain evidence="1">BeijingLab</strain>
    </source>
</reference>
<dbReference type="EMBL" id="CM056791">
    <property type="protein sequence ID" value="KAJ8725354.1"/>
    <property type="molecule type" value="Genomic_DNA"/>
</dbReference>
<organism evidence="1 2">
    <name type="scientific">Mythimna loreyi</name>
    <dbReference type="NCBI Taxonomy" id="667449"/>
    <lineage>
        <taxon>Eukaryota</taxon>
        <taxon>Metazoa</taxon>
        <taxon>Ecdysozoa</taxon>
        <taxon>Arthropoda</taxon>
        <taxon>Hexapoda</taxon>
        <taxon>Insecta</taxon>
        <taxon>Pterygota</taxon>
        <taxon>Neoptera</taxon>
        <taxon>Endopterygota</taxon>
        <taxon>Lepidoptera</taxon>
        <taxon>Glossata</taxon>
        <taxon>Ditrysia</taxon>
        <taxon>Noctuoidea</taxon>
        <taxon>Noctuidae</taxon>
        <taxon>Noctuinae</taxon>
        <taxon>Hadenini</taxon>
        <taxon>Mythimna</taxon>
    </lineage>
</organism>
<keyword evidence="2" id="KW-1185">Reference proteome</keyword>
<evidence type="ECO:0000313" key="1">
    <source>
        <dbReference type="EMBL" id="KAJ8725354.1"/>
    </source>
</evidence>
<accession>A0ACC2QTH1</accession>
<protein>
    <submittedName>
        <fullName evidence="1">Uncharacterized protein</fullName>
    </submittedName>
</protein>
<gene>
    <name evidence="1" type="ORF">PYW08_003537</name>
</gene>
<sequence>MLSKFIRSTYRTELLLARKVTPKIINVRYADMIPPTQYDIPFPRKLRLGYTLKTYWEVIPLFLVTCTAVFVIMCGSIIWACKNKVDVVFTSRSRESISRTMDLRNPSIHKLFIINQRYEPWCEMADTLDKLKDAEKRALMRAQSCAHP</sequence>